<dbReference type="InterPro" id="IPR006598">
    <property type="entry name" value="CAP10"/>
</dbReference>
<gene>
    <name evidence="2" type="primary">Tex30</name>
    <name evidence="2" type="ORF">GTO93_0010532</name>
</gene>
<feature type="domain" description="Glycosyl transferase CAP10" evidence="1">
    <location>
        <begin position="1"/>
        <end position="138"/>
    </location>
</feature>
<accession>A0ABS2XR46</accession>
<name>A0ABS2XR46_POLSP</name>
<feature type="non-terminal residue" evidence="2">
    <location>
        <position position="1"/>
    </location>
</feature>
<dbReference type="PANTHER" id="PTHR13136">
    <property type="entry name" value="TESTIS DEVELOPMENT PROTEIN PRTD"/>
    <property type="match status" value="1"/>
</dbReference>
<proteinExistence type="predicted"/>
<dbReference type="Pfam" id="PF20408">
    <property type="entry name" value="Abhydrolase_11"/>
    <property type="match status" value="1"/>
</dbReference>
<dbReference type="Proteomes" id="UP001166093">
    <property type="component" value="Unassembled WGS sequence"/>
</dbReference>
<dbReference type="Pfam" id="PF05686">
    <property type="entry name" value="Glyco_transf_90"/>
    <property type="match status" value="1"/>
</dbReference>
<dbReference type="InterPro" id="IPR046879">
    <property type="entry name" value="KANL3/Tex30_Abhydrolase"/>
</dbReference>
<evidence type="ECO:0000313" key="2">
    <source>
        <dbReference type="EMBL" id="MBN3276762.1"/>
    </source>
</evidence>
<dbReference type="InterPro" id="IPR029058">
    <property type="entry name" value="AB_hydrolase_fold"/>
</dbReference>
<dbReference type="EMBL" id="JAAWVQ010062378">
    <property type="protein sequence ID" value="MBN3276762.1"/>
    <property type="molecule type" value="Genomic_DNA"/>
</dbReference>
<feature type="non-terminal residue" evidence="2">
    <location>
        <position position="426"/>
    </location>
</feature>
<protein>
    <submittedName>
        <fullName evidence="2">TEX30 protein</fullName>
    </submittedName>
</protein>
<dbReference type="InterPro" id="IPR026555">
    <property type="entry name" value="NSL3/Tex30"/>
</dbReference>
<dbReference type="PANTHER" id="PTHR13136:SF11">
    <property type="entry name" value="TESTIS-EXPRESSED PROTEIN 30"/>
    <property type="match status" value="1"/>
</dbReference>
<evidence type="ECO:0000259" key="1">
    <source>
        <dbReference type="SMART" id="SM00672"/>
    </source>
</evidence>
<keyword evidence="3" id="KW-1185">Reference proteome</keyword>
<evidence type="ECO:0000313" key="3">
    <source>
        <dbReference type="Proteomes" id="UP001166093"/>
    </source>
</evidence>
<comment type="caution">
    <text evidence="2">The sequence shown here is derived from an EMBL/GenBank/DDBJ whole genome shotgun (WGS) entry which is preliminary data.</text>
</comment>
<dbReference type="SUPFAM" id="SSF53474">
    <property type="entry name" value="alpha/beta-Hydrolases"/>
    <property type="match status" value="1"/>
</dbReference>
<dbReference type="Gene3D" id="3.40.50.1820">
    <property type="entry name" value="alpha/beta hydrolase"/>
    <property type="match status" value="1"/>
</dbReference>
<sequence>MPTYDLTESVLETMGRVSLDMNSVQANTGCKYQIYIDGTVAAYRLPYLLAGDSVVLKQDSVYYEHFYNDLKPWEHYVPFKRDLSDLLEKLQWVKNHDEEAKKIAKAGQEFARNSLLGDTIFFYPVKLFQEYANLQVGEPKIREGMELVEQPKDDLFPCTYHRKELQYSKVVLISSWSGQATVLKHVLRSLARCQTRLSEKFVSLSYMLHFPQVNVNIPFGDKSLDGIVSVPDDHNLCGVILTHGAGGDMNFRQLVSITTFLASNGILCVRFTCKGLNLGYRVNAYKAVVEYMRNSKEYKVNDLFLGGRSMGARAAAAVVKQLTENNDDDIRGLICLSYPLHPPKQQKKLRTSDLQLVQNPVLFLSGTADEMCEKSLLEGEVSKMVAPTKVYWIDGANHGMGVKGRTEEEIMDEMNLQVLSWIQETV</sequence>
<reference evidence="2" key="1">
    <citation type="journal article" date="2021" name="Cell">
        <title>Tracing the genetic footprints of vertebrate landing in non-teleost ray-finned fishes.</title>
        <authorList>
            <person name="Bi X."/>
            <person name="Wang K."/>
            <person name="Yang L."/>
            <person name="Pan H."/>
            <person name="Jiang H."/>
            <person name="Wei Q."/>
            <person name="Fang M."/>
            <person name="Yu H."/>
            <person name="Zhu C."/>
            <person name="Cai Y."/>
            <person name="He Y."/>
            <person name="Gan X."/>
            <person name="Zeng H."/>
            <person name="Yu D."/>
            <person name="Zhu Y."/>
            <person name="Jiang H."/>
            <person name="Qiu Q."/>
            <person name="Yang H."/>
            <person name="Zhang Y.E."/>
            <person name="Wang W."/>
            <person name="Zhu M."/>
            <person name="He S."/>
            <person name="Zhang G."/>
        </authorList>
    </citation>
    <scope>NUCLEOTIDE SEQUENCE</scope>
    <source>
        <strain evidence="2">Pddl_001</strain>
    </source>
</reference>
<organism evidence="2 3">
    <name type="scientific">Polyodon spathula</name>
    <name type="common">North American paddlefish</name>
    <name type="synonym">Squalus spathula</name>
    <dbReference type="NCBI Taxonomy" id="7913"/>
    <lineage>
        <taxon>Eukaryota</taxon>
        <taxon>Metazoa</taxon>
        <taxon>Chordata</taxon>
        <taxon>Craniata</taxon>
        <taxon>Vertebrata</taxon>
        <taxon>Euteleostomi</taxon>
        <taxon>Actinopterygii</taxon>
        <taxon>Chondrostei</taxon>
        <taxon>Acipenseriformes</taxon>
        <taxon>Polyodontidae</taxon>
        <taxon>Polyodon</taxon>
    </lineage>
</organism>
<dbReference type="SMART" id="SM00672">
    <property type="entry name" value="CAP10"/>
    <property type="match status" value="1"/>
</dbReference>